<keyword evidence="2" id="KW-1185">Reference proteome</keyword>
<dbReference type="EMBL" id="FTNO01000001">
    <property type="protein sequence ID" value="SIR15418.1"/>
    <property type="molecule type" value="Genomic_DNA"/>
</dbReference>
<name>A0A1N6YLD0_9EURY</name>
<proteinExistence type="predicted"/>
<dbReference type="AlphaFoldDB" id="A0A1N6YLD0"/>
<accession>A0A1N6YLD0</accession>
<gene>
    <name evidence="1" type="ORF">SAMN05421858_1624</name>
</gene>
<protein>
    <submittedName>
        <fullName evidence="1">Uncharacterized protein</fullName>
    </submittedName>
</protein>
<evidence type="ECO:0000313" key="2">
    <source>
        <dbReference type="Proteomes" id="UP000186914"/>
    </source>
</evidence>
<evidence type="ECO:0000313" key="1">
    <source>
        <dbReference type="EMBL" id="SIR15418.1"/>
    </source>
</evidence>
<sequence>MGRGVDGMPTCPDCDVSMEAVEHQTFGEERIQIKPSGGVLSSVGLSVQYLNSYRCPECRLVRFYDD</sequence>
<organism evidence="1 2">
    <name type="scientific">Haladaptatus litoreus</name>
    <dbReference type="NCBI Taxonomy" id="553468"/>
    <lineage>
        <taxon>Archaea</taxon>
        <taxon>Methanobacteriati</taxon>
        <taxon>Methanobacteriota</taxon>
        <taxon>Stenosarchaea group</taxon>
        <taxon>Halobacteria</taxon>
        <taxon>Halobacteriales</taxon>
        <taxon>Haladaptataceae</taxon>
        <taxon>Haladaptatus</taxon>
    </lineage>
</organism>
<reference evidence="2" key="1">
    <citation type="submission" date="2017-01" db="EMBL/GenBank/DDBJ databases">
        <authorList>
            <person name="Varghese N."/>
            <person name="Submissions S."/>
        </authorList>
    </citation>
    <scope>NUCLEOTIDE SEQUENCE [LARGE SCALE GENOMIC DNA]</scope>
    <source>
        <strain evidence="2">CGMCC 1.7737</strain>
    </source>
</reference>
<dbReference type="Proteomes" id="UP000186914">
    <property type="component" value="Unassembled WGS sequence"/>
</dbReference>